<organism evidence="2 3">
    <name type="scientific">Sphaerisporangium rhizosphaerae</name>
    <dbReference type="NCBI Taxonomy" id="2269375"/>
    <lineage>
        <taxon>Bacteria</taxon>
        <taxon>Bacillati</taxon>
        <taxon>Actinomycetota</taxon>
        <taxon>Actinomycetes</taxon>
        <taxon>Streptosporangiales</taxon>
        <taxon>Streptosporangiaceae</taxon>
        <taxon>Sphaerisporangium</taxon>
    </lineage>
</organism>
<evidence type="ECO:0000256" key="1">
    <source>
        <dbReference type="SAM" id="Phobius"/>
    </source>
</evidence>
<evidence type="ECO:0000313" key="3">
    <source>
        <dbReference type="Proteomes" id="UP001596496"/>
    </source>
</evidence>
<keyword evidence="3" id="KW-1185">Reference proteome</keyword>
<feature type="transmembrane region" description="Helical" evidence="1">
    <location>
        <begin position="147"/>
        <end position="170"/>
    </location>
</feature>
<feature type="transmembrane region" description="Helical" evidence="1">
    <location>
        <begin position="177"/>
        <end position="194"/>
    </location>
</feature>
<comment type="caution">
    <text evidence="2">The sequence shown here is derived from an EMBL/GenBank/DDBJ whole genome shotgun (WGS) entry which is preliminary data.</text>
</comment>
<dbReference type="EMBL" id="JBHTCG010000009">
    <property type="protein sequence ID" value="MFC7383806.1"/>
    <property type="molecule type" value="Genomic_DNA"/>
</dbReference>
<gene>
    <name evidence="2" type="ORF">ACFQSB_16415</name>
</gene>
<proteinExistence type="predicted"/>
<dbReference type="Pfam" id="PF09900">
    <property type="entry name" value="DUF2127"/>
    <property type="match status" value="1"/>
</dbReference>
<name>A0ABW2P9G4_9ACTN</name>
<feature type="transmembrane region" description="Helical" evidence="1">
    <location>
        <begin position="73"/>
        <end position="96"/>
    </location>
</feature>
<protein>
    <submittedName>
        <fullName evidence="2">DUF2127 domain-containing protein</fullName>
    </submittedName>
</protein>
<dbReference type="RefSeq" id="WP_354846086.1">
    <property type="nucleotide sequence ID" value="NZ_JBHTCG010000009.1"/>
</dbReference>
<keyword evidence="1" id="KW-0472">Membrane</keyword>
<keyword evidence="1" id="KW-1133">Transmembrane helix</keyword>
<dbReference type="InterPro" id="IPR021125">
    <property type="entry name" value="DUF2127"/>
</dbReference>
<accession>A0ABW2P9G4</accession>
<evidence type="ECO:0000313" key="2">
    <source>
        <dbReference type="EMBL" id="MFC7383806.1"/>
    </source>
</evidence>
<keyword evidence="1" id="KW-0812">Transmembrane</keyword>
<sequence>MNWSLRACGRHGHVTYAPTEEALRGRLRADTALGEAWRCLRCGDFTLGEPHGSGPAADAPIVLRGKALRDATILRLLAVFRWAKGLLVLGAAFGIWRFRAHQNAIGLAFDEDLPLLQPLADKLGWNLEESGVVHTLRTVLAAETRTLTWIGLGLLVFGALLMTEGVGLWLLKRWGEYFAVVATSLFVPVEVYELVEKVTWLRVVILLVNLAAVLYILLSKRLFGLRGGRAAHEAERHETSLLEVETATLEATLSGHRHHHAPATAD</sequence>
<reference evidence="3" key="1">
    <citation type="journal article" date="2019" name="Int. J. Syst. Evol. Microbiol.">
        <title>The Global Catalogue of Microorganisms (GCM) 10K type strain sequencing project: providing services to taxonomists for standard genome sequencing and annotation.</title>
        <authorList>
            <consortium name="The Broad Institute Genomics Platform"/>
            <consortium name="The Broad Institute Genome Sequencing Center for Infectious Disease"/>
            <person name="Wu L."/>
            <person name="Ma J."/>
        </authorList>
    </citation>
    <scope>NUCLEOTIDE SEQUENCE [LARGE SCALE GENOMIC DNA]</scope>
    <source>
        <strain evidence="3">CECT 7649</strain>
    </source>
</reference>
<dbReference type="Proteomes" id="UP001596496">
    <property type="component" value="Unassembled WGS sequence"/>
</dbReference>
<feature type="transmembrane region" description="Helical" evidence="1">
    <location>
        <begin position="200"/>
        <end position="218"/>
    </location>
</feature>